<feature type="region of interest" description="Disordered" evidence="1">
    <location>
        <begin position="51"/>
        <end position="83"/>
    </location>
</feature>
<accession>A0ABY7E7V4</accession>
<dbReference type="PROSITE" id="PS00028">
    <property type="entry name" value="ZINC_FINGER_C2H2_1"/>
    <property type="match status" value="1"/>
</dbReference>
<organism evidence="3 4">
    <name type="scientific">Mya arenaria</name>
    <name type="common">Soft-shell clam</name>
    <dbReference type="NCBI Taxonomy" id="6604"/>
    <lineage>
        <taxon>Eukaryota</taxon>
        <taxon>Metazoa</taxon>
        <taxon>Spiralia</taxon>
        <taxon>Lophotrochozoa</taxon>
        <taxon>Mollusca</taxon>
        <taxon>Bivalvia</taxon>
        <taxon>Autobranchia</taxon>
        <taxon>Heteroconchia</taxon>
        <taxon>Euheterodonta</taxon>
        <taxon>Imparidentia</taxon>
        <taxon>Neoheterodontei</taxon>
        <taxon>Myida</taxon>
        <taxon>Myoidea</taxon>
        <taxon>Myidae</taxon>
        <taxon>Mya</taxon>
    </lineage>
</organism>
<evidence type="ECO:0000313" key="4">
    <source>
        <dbReference type="Proteomes" id="UP001164746"/>
    </source>
</evidence>
<evidence type="ECO:0000313" key="3">
    <source>
        <dbReference type="EMBL" id="WAR06082.1"/>
    </source>
</evidence>
<sequence length="1103" mass="125409">MADMQVLIMEGVLVAGDSNVYRLRDSSNTRSVNMMAQIHEEDLKNVPIRIKLPEKKEKVQKRRETPERKGRKKMKVQERKRGKTSIIDTSDHVHLLLWDVAVCLPARNIHGLPLKLKAVTAGKKVGRKNPPLPKPKRCANKHQHWLNCPDCKVRCSRDDFLLDHIHKRHVHGRTISTYIQMDVKSKDSPRKQAPEAIFEDKEDRQVNLNPPKKDFQQNVDTTRRRLLLANDVEQNPGPLNISKNQGSYYYCSCSIYKTLLNVPDCNSLENDRVVLDIQGNCVTCIHCRFVKEMVVPYLPDAGKAMGNDRPNIFVQQGLQYVGNSLVEMYKGKNLRKYYVLAGEDSLPVMVRLTFNKSKGTYMVTCDSGQCKAGKGHKKYVGNLLTSKVCKHLSVLKSQSEHWLDLLEDGVDAGDGDSSDCDMVTITPVANFTDDGDEVERLETFEVESSTGPSDSGGGGSSRSLHYFEEETGLWNFPAKSNHLPCEQGSSKLMLNTCNRDTWSTPDRERDANGCVYGVELSPSVPEGNCDCGAGWLDENNQGKTLKERPVPLTVYTGTAPVKCMVYSRLCCSLVNPCKLTWQEGKDECLHVLSSETAAGDEIGWEYVSMVMSNTGCTFSGFCQVKDAIYKFRHPNAKFMDASVFIRWWFSWASNMKIDFRQPCEVCGFEPKRLCCDGTRVGVGFRHATFEEISIPDSSIPVQRTLHRRMDRCFLQNVRDINKADLISIRTNLDYLSRKQLGEIIGNDDDSEKVAAVLLVLPDAVKPSFERFNSNMSDLEKTAYAFVLKMLATTASVTSLLPARYCQDFDQVINNCNYSESALNIRFNSGMTEMRKYAPELHDLIGESMLSNGNLIPDDIKLFLQYLSNRSVDVSCNDSEEAIPQPGTYNPEKYGRAYYFNQSGLKVRDIRKFTIDEENVNKKNADHDDAAHDFERCNKFFTKVNVSAPGTSTLFLWFCADHGHCYGFHMTRAEGRKDPAASLYSHLVKPPSDVFYDFACNLQEYCLNRESGYFRNVRFFHDIFHGYAHKCSVAFRSSRLQGFESINSEICEQFNSFIQCIKKSARQMNQSHFCFYLQYFLHEWNKRKRQVYLKKLQVALAGLK</sequence>
<reference evidence="3" key="1">
    <citation type="submission" date="2022-11" db="EMBL/GenBank/DDBJ databases">
        <title>Centuries of genome instability and evolution in soft-shell clam transmissible cancer (bioRxiv).</title>
        <authorList>
            <person name="Hart S.F.M."/>
            <person name="Yonemitsu M.A."/>
            <person name="Giersch R.M."/>
            <person name="Beal B.F."/>
            <person name="Arriagada G."/>
            <person name="Davis B.W."/>
            <person name="Ostrander E.A."/>
            <person name="Goff S.P."/>
            <person name="Metzger M.J."/>
        </authorList>
    </citation>
    <scope>NUCLEOTIDE SEQUENCE</scope>
    <source>
        <strain evidence="3">MELC-2E11</strain>
        <tissue evidence="3">Siphon/mantle</tissue>
    </source>
</reference>
<dbReference type="EMBL" id="CP111016">
    <property type="protein sequence ID" value="WAR06082.1"/>
    <property type="molecule type" value="Genomic_DNA"/>
</dbReference>
<dbReference type="Proteomes" id="UP001164746">
    <property type="component" value="Chromosome 5"/>
</dbReference>
<protein>
    <recommendedName>
        <fullName evidence="2">C2H2-type domain-containing protein</fullName>
    </recommendedName>
</protein>
<evidence type="ECO:0000256" key="1">
    <source>
        <dbReference type="SAM" id="MobiDB-lite"/>
    </source>
</evidence>
<feature type="compositionally biased region" description="Basic residues" evidence="1">
    <location>
        <begin position="69"/>
        <end position="83"/>
    </location>
</feature>
<dbReference type="Pfam" id="PF18758">
    <property type="entry name" value="KDZ"/>
    <property type="match status" value="1"/>
</dbReference>
<dbReference type="PANTHER" id="PTHR34305:SF1">
    <property type="entry name" value="SWIM-TYPE DOMAIN-CONTAINING PROTEIN"/>
    <property type="match status" value="1"/>
</dbReference>
<dbReference type="InterPro" id="IPR040521">
    <property type="entry name" value="KDZ"/>
</dbReference>
<name>A0ABY7E7V4_MYAAR</name>
<feature type="compositionally biased region" description="Basic and acidic residues" evidence="1">
    <location>
        <begin position="51"/>
        <end position="68"/>
    </location>
</feature>
<feature type="domain" description="C2H2-type" evidence="2">
    <location>
        <begin position="148"/>
        <end position="169"/>
    </location>
</feature>
<dbReference type="InterPro" id="IPR013087">
    <property type="entry name" value="Znf_C2H2_type"/>
</dbReference>
<dbReference type="PANTHER" id="PTHR34305">
    <property type="entry name" value="EXPRESSED PROTEIN"/>
    <property type="match status" value="1"/>
</dbReference>
<gene>
    <name evidence="3" type="ORF">MAR_021451</name>
</gene>
<proteinExistence type="predicted"/>
<keyword evidence="4" id="KW-1185">Reference proteome</keyword>
<evidence type="ECO:0000259" key="2">
    <source>
        <dbReference type="PROSITE" id="PS00028"/>
    </source>
</evidence>